<evidence type="ECO:0008006" key="2">
    <source>
        <dbReference type="Google" id="ProtNLM"/>
    </source>
</evidence>
<dbReference type="AlphaFoldDB" id="A0A6M3LG66"/>
<name>A0A6M3LG66_9ZZZZ</name>
<sequence>MIVTPRDDLAEISLDSLSSSDRSPGLHVSGLIRRLMQRLEPGKYSDDEPDITGVLRMLLGMAFEDKLEWLLDRRWPGRIVRPGEIERDGIVGSPDGVDINEERLYEYKLTWMKYEPDLEHQKYWKYIVQIKAYLAMLGWTRACLWIYFVDGDYRGSGPLLKPFDLEFSQQELAEAWAMLLGAREAADA</sequence>
<dbReference type="InterPro" id="IPR011604">
    <property type="entry name" value="PDDEXK-like_dom_sf"/>
</dbReference>
<gene>
    <name evidence="1" type="ORF">MM415B04109_0004</name>
</gene>
<dbReference type="Gene3D" id="3.90.320.10">
    <property type="match status" value="1"/>
</dbReference>
<proteinExistence type="predicted"/>
<dbReference type="EMBL" id="MT143180">
    <property type="protein sequence ID" value="QJA93820.1"/>
    <property type="molecule type" value="Genomic_DNA"/>
</dbReference>
<organism evidence="1">
    <name type="scientific">viral metagenome</name>
    <dbReference type="NCBI Taxonomy" id="1070528"/>
    <lineage>
        <taxon>unclassified sequences</taxon>
        <taxon>metagenomes</taxon>
        <taxon>organismal metagenomes</taxon>
    </lineage>
</organism>
<accession>A0A6M3LG66</accession>
<protein>
    <recommendedName>
        <fullName evidence="2">PD-(D/E)XK endonuclease-like domain-containing protein</fullName>
    </recommendedName>
</protein>
<evidence type="ECO:0000313" key="1">
    <source>
        <dbReference type="EMBL" id="QJA93820.1"/>
    </source>
</evidence>
<reference evidence="1" key="1">
    <citation type="submission" date="2020-03" db="EMBL/GenBank/DDBJ databases">
        <title>The deep terrestrial virosphere.</title>
        <authorList>
            <person name="Holmfeldt K."/>
            <person name="Nilsson E."/>
            <person name="Simone D."/>
            <person name="Lopez-Fernandez M."/>
            <person name="Wu X."/>
            <person name="de Brujin I."/>
            <person name="Lundin D."/>
            <person name="Andersson A."/>
            <person name="Bertilsson S."/>
            <person name="Dopson M."/>
        </authorList>
    </citation>
    <scope>NUCLEOTIDE SEQUENCE</scope>
    <source>
        <strain evidence="1">MM415B04109</strain>
    </source>
</reference>